<reference evidence="10" key="1">
    <citation type="submission" date="2016-11" db="EMBL/GenBank/DDBJ databases">
        <title>Actinomyces gypaetusis sp. nov. isolated from Gypaetus barbatus in Qinghai Tibet Plateau China.</title>
        <authorList>
            <person name="Meng X."/>
        </authorList>
    </citation>
    <scope>NUCLEOTIDE SEQUENCE [LARGE SCALE GENOMIC DNA]</scope>
    <source>
        <strain evidence="10">DSM 15383</strain>
    </source>
</reference>
<keyword evidence="5" id="KW-0175">Coiled coil</keyword>
<dbReference type="EMBL" id="MPDM01000005">
    <property type="protein sequence ID" value="OKL48688.1"/>
    <property type="molecule type" value="Genomic_DNA"/>
</dbReference>
<gene>
    <name evidence="9" type="ORF">BM477_05690</name>
</gene>
<dbReference type="InterPro" id="IPR038765">
    <property type="entry name" value="Papain-like_cys_pep_sf"/>
</dbReference>
<evidence type="ECO:0000256" key="7">
    <source>
        <dbReference type="SAM" id="SignalP"/>
    </source>
</evidence>
<dbReference type="InterPro" id="IPR051202">
    <property type="entry name" value="Peptidase_C40"/>
</dbReference>
<feature type="signal peptide" evidence="7">
    <location>
        <begin position="1"/>
        <end position="33"/>
    </location>
</feature>
<accession>A0A1Q5PMA3</accession>
<evidence type="ECO:0000256" key="4">
    <source>
        <dbReference type="ARBA" id="ARBA00022807"/>
    </source>
</evidence>
<dbReference type="SUPFAM" id="SSF54001">
    <property type="entry name" value="Cysteine proteinases"/>
    <property type="match status" value="1"/>
</dbReference>
<dbReference type="AlphaFoldDB" id="A0A1Q5PMA3"/>
<dbReference type="PANTHER" id="PTHR47053">
    <property type="entry name" value="MUREIN DD-ENDOPEPTIDASE MEPH-RELATED"/>
    <property type="match status" value="1"/>
</dbReference>
<evidence type="ECO:0000256" key="2">
    <source>
        <dbReference type="ARBA" id="ARBA00022670"/>
    </source>
</evidence>
<dbReference type="GO" id="GO:0006508">
    <property type="term" value="P:proteolysis"/>
    <property type="evidence" value="ECO:0007669"/>
    <property type="project" value="UniProtKB-KW"/>
</dbReference>
<dbReference type="PROSITE" id="PS51935">
    <property type="entry name" value="NLPC_P60"/>
    <property type="match status" value="1"/>
</dbReference>
<comment type="caution">
    <text evidence="9">The sequence shown here is derived from an EMBL/GenBank/DDBJ whole genome shotgun (WGS) entry which is preliminary data.</text>
</comment>
<sequence length="500" mass="54393">MPKQPSQPKLLTAMMAVALSVVLLIATPSAALADPDPVSPDSVNVDSLSGSDRAKIGQLEAELASLRAQQDENQLASEEAVESFNRARDELDVAQAEMQQAQKAESEANLERDKAQVELAKLIMSVYRDRSLSLAALTPYLEADGLYNMEIRQQAVSLFGEEADRKIQRYDAAEAVAKVIHGEAQKNVEKHQTALQKVEAEREVANRVAAESANRVVELERQRDQMIVRLAELRRVSIEQERARQEQLESQAEARAEAAAQVKAQKDAAQARAKAEREAQQRAAAEAARQEELARQSAGQNKPKPGGTNTGTSQADKDKAAADKAAREKAAREKAAADKAAREKAALEKAAREKAAREKAAREKAERDAAAAAANRPASSKALGAVAWARSRLGIPYVWGGASDSGYDCSGYVQAAWRTQGVRIPHSSRMQYNYGTKVPLDAAQPGDLLFWSRNGSPGGIHHVAMYIGNGQMMEAPRPGKTTQITKVRYRRIMPYAVRLG</sequence>
<evidence type="ECO:0000256" key="3">
    <source>
        <dbReference type="ARBA" id="ARBA00022801"/>
    </source>
</evidence>
<keyword evidence="10" id="KW-1185">Reference proteome</keyword>
<keyword evidence="7" id="KW-0732">Signal</keyword>
<proteinExistence type="inferred from homology"/>
<comment type="similarity">
    <text evidence="1">Belongs to the peptidase C40 family.</text>
</comment>
<evidence type="ECO:0000313" key="10">
    <source>
        <dbReference type="Proteomes" id="UP000186465"/>
    </source>
</evidence>
<dbReference type="Pfam" id="PF00877">
    <property type="entry name" value="NLPC_P60"/>
    <property type="match status" value="1"/>
</dbReference>
<dbReference type="GO" id="GO:0008234">
    <property type="term" value="F:cysteine-type peptidase activity"/>
    <property type="evidence" value="ECO:0007669"/>
    <property type="project" value="UniProtKB-KW"/>
</dbReference>
<protein>
    <recommendedName>
        <fullName evidence="8">NlpC/P60 domain-containing protein</fullName>
    </recommendedName>
</protein>
<keyword evidence="4" id="KW-0788">Thiol protease</keyword>
<feature type="chain" id="PRO_5010308646" description="NlpC/P60 domain-containing protein" evidence="7">
    <location>
        <begin position="34"/>
        <end position="500"/>
    </location>
</feature>
<feature type="region of interest" description="Disordered" evidence="6">
    <location>
        <begin position="259"/>
        <end position="377"/>
    </location>
</feature>
<feature type="compositionally biased region" description="Low complexity" evidence="6">
    <location>
        <begin position="259"/>
        <end position="272"/>
    </location>
</feature>
<evidence type="ECO:0000259" key="8">
    <source>
        <dbReference type="PROSITE" id="PS51935"/>
    </source>
</evidence>
<keyword evidence="2" id="KW-0645">Protease</keyword>
<dbReference type="OrthoDB" id="5177647at2"/>
<evidence type="ECO:0000256" key="6">
    <source>
        <dbReference type="SAM" id="MobiDB-lite"/>
    </source>
</evidence>
<keyword evidence="3" id="KW-0378">Hydrolase</keyword>
<name>A0A1Q5PMA3_9ACTO</name>
<dbReference type="Proteomes" id="UP000186465">
    <property type="component" value="Unassembled WGS sequence"/>
</dbReference>
<feature type="domain" description="NlpC/P60" evidence="8">
    <location>
        <begin position="379"/>
        <end position="500"/>
    </location>
</feature>
<dbReference type="PANTHER" id="PTHR47053:SF1">
    <property type="entry name" value="MUREIN DD-ENDOPEPTIDASE MEPH-RELATED"/>
    <property type="match status" value="1"/>
</dbReference>
<feature type="compositionally biased region" description="Basic and acidic residues" evidence="6">
    <location>
        <begin position="315"/>
        <end position="369"/>
    </location>
</feature>
<dbReference type="InterPro" id="IPR000064">
    <property type="entry name" value="NLP_P60_dom"/>
</dbReference>
<dbReference type="RefSeq" id="WP_075361717.1">
    <property type="nucleotide sequence ID" value="NZ_MPDM01000005.1"/>
</dbReference>
<dbReference type="STRING" id="156892.BM477_05690"/>
<evidence type="ECO:0000256" key="1">
    <source>
        <dbReference type="ARBA" id="ARBA00007074"/>
    </source>
</evidence>
<evidence type="ECO:0000256" key="5">
    <source>
        <dbReference type="SAM" id="Coils"/>
    </source>
</evidence>
<organism evidence="9 10">
    <name type="scientific">Boudabousia marimammalium</name>
    <dbReference type="NCBI Taxonomy" id="156892"/>
    <lineage>
        <taxon>Bacteria</taxon>
        <taxon>Bacillati</taxon>
        <taxon>Actinomycetota</taxon>
        <taxon>Actinomycetes</taxon>
        <taxon>Actinomycetales</taxon>
        <taxon>Actinomycetaceae</taxon>
        <taxon>Boudabousia</taxon>
    </lineage>
</organism>
<dbReference type="Gene3D" id="3.90.1720.10">
    <property type="entry name" value="endopeptidase domain like (from Nostoc punctiforme)"/>
    <property type="match status" value="1"/>
</dbReference>
<feature type="coiled-coil region" evidence="5">
    <location>
        <begin position="56"/>
        <end position="118"/>
    </location>
</feature>
<evidence type="ECO:0000313" key="9">
    <source>
        <dbReference type="EMBL" id="OKL48688.1"/>
    </source>
</evidence>